<organism evidence="2 3">
    <name type="scientific">Coprinellus micaceus</name>
    <name type="common">Glistening ink-cap mushroom</name>
    <name type="synonym">Coprinus micaceus</name>
    <dbReference type="NCBI Taxonomy" id="71717"/>
    <lineage>
        <taxon>Eukaryota</taxon>
        <taxon>Fungi</taxon>
        <taxon>Dikarya</taxon>
        <taxon>Basidiomycota</taxon>
        <taxon>Agaricomycotina</taxon>
        <taxon>Agaricomycetes</taxon>
        <taxon>Agaricomycetidae</taxon>
        <taxon>Agaricales</taxon>
        <taxon>Agaricineae</taxon>
        <taxon>Psathyrellaceae</taxon>
        <taxon>Coprinellus</taxon>
    </lineage>
</organism>
<name>A0A4Y7TNW1_COPMI</name>
<reference evidence="2 3" key="1">
    <citation type="journal article" date="2019" name="Nat. Ecol. Evol.">
        <title>Megaphylogeny resolves global patterns of mushroom evolution.</title>
        <authorList>
            <person name="Varga T."/>
            <person name="Krizsan K."/>
            <person name="Foldi C."/>
            <person name="Dima B."/>
            <person name="Sanchez-Garcia M."/>
            <person name="Sanchez-Ramirez S."/>
            <person name="Szollosi G.J."/>
            <person name="Szarkandi J.G."/>
            <person name="Papp V."/>
            <person name="Albert L."/>
            <person name="Andreopoulos W."/>
            <person name="Angelini C."/>
            <person name="Antonin V."/>
            <person name="Barry K.W."/>
            <person name="Bougher N.L."/>
            <person name="Buchanan P."/>
            <person name="Buyck B."/>
            <person name="Bense V."/>
            <person name="Catcheside P."/>
            <person name="Chovatia M."/>
            <person name="Cooper J."/>
            <person name="Damon W."/>
            <person name="Desjardin D."/>
            <person name="Finy P."/>
            <person name="Geml J."/>
            <person name="Haridas S."/>
            <person name="Hughes K."/>
            <person name="Justo A."/>
            <person name="Karasinski D."/>
            <person name="Kautmanova I."/>
            <person name="Kiss B."/>
            <person name="Kocsube S."/>
            <person name="Kotiranta H."/>
            <person name="LaButti K.M."/>
            <person name="Lechner B.E."/>
            <person name="Liimatainen K."/>
            <person name="Lipzen A."/>
            <person name="Lukacs Z."/>
            <person name="Mihaltcheva S."/>
            <person name="Morgado L.N."/>
            <person name="Niskanen T."/>
            <person name="Noordeloos M.E."/>
            <person name="Ohm R.A."/>
            <person name="Ortiz-Santana B."/>
            <person name="Ovrebo C."/>
            <person name="Racz N."/>
            <person name="Riley R."/>
            <person name="Savchenko A."/>
            <person name="Shiryaev A."/>
            <person name="Soop K."/>
            <person name="Spirin V."/>
            <person name="Szebenyi C."/>
            <person name="Tomsovsky M."/>
            <person name="Tulloss R.E."/>
            <person name="Uehling J."/>
            <person name="Grigoriev I.V."/>
            <person name="Vagvolgyi C."/>
            <person name="Papp T."/>
            <person name="Martin F.M."/>
            <person name="Miettinen O."/>
            <person name="Hibbett D.S."/>
            <person name="Nagy L.G."/>
        </authorList>
    </citation>
    <scope>NUCLEOTIDE SEQUENCE [LARGE SCALE GENOMIC DNA]</scope>
    <source>
        <strain evidence="2 3">FP101781</strain>
    </source>
</reference>
<keyword evidence="1" id="KW-0812">Transmembrane</keyword>
<dbReference type="Proteomes" id="UP000298030">
    <property type="component" value="Unassembled WGS sequence"/>
</dbReference>
<feature type="transmembrane region" description="Helical" evidence="1">
    <location>
        <begin position="81"/>
        <end position="100"/>
    </location>
</feature>
<keyword evidence="3" id="KW-1185">Reference proteome</keyword>
<keyword evidence="1" id="KW-1133">Transmembrane helix</keyword>
<sequence>MTSSTRSLPVLAPRPPLPDLSTLTRVHVPDHAPKVLVPRHADRAYQRCDTIDTLVASTPSAWSPRRSRSSTPRRRRLRNPLSLNGFAWRIASGYFAYFLCGWGDGVMATVLPHLMEDFNITFMTGSLFYAASTIGFLTGTFLLERILKQLGRISRTGTRTSLFPFYPSIS</sequence>
<evidence type="ECO:0000313" key="3">
    <source>
        <dbReference type="Proteomes" id="UP000298030"/>
    </source>
</evidence>
<feature type="transmembrane region" description="Helical" evidence="1">
    <location>
        <begin position="120"/>
        <end position="143"/>
    </location>
</feature>
<dbReference type="OrthoDB" id="413079at2759"/>
<keyword evidence="1" id="KW-0472">Membrane</keyword>
<gene>
    <name evidence="2" type="ORF">FA13DRAFT_1449622</name>
</gene>
<evidence type="ECO:0000256" key="1">
    <source>
        <dbReference type="SAM" id="Phobius"/>
    </source>
</evidence>
<protein>
    <recommendedName>
        <fullName evidence="4">Major facilitator superfamily (MFS) profile domain-containing protein</fullName>
    </recommendedName>
</protein>
<dbReference type="EMBL" id="QPFP01000008">
    <property type="protein sequence ID" value="TEB35219.1"/>
    <property type="molecule type" value="Genomic_DNA"/>
</dbReference>
<dbReference type="InterPro" id="IPR036259">
    <property type="entry name" value="MFS_trans_sf"/>
</dbReference>
<evidence type="ECO:0000313" key="2">
    <source>
        <dbReference type="EMBL" id="TEB35219.1"/>
    </source>
</evidence>
<evidence type="ECO:0008006" key="4">
    <source>
        <dbReference type="Google" id="ProtNLM"/>
    </source>
</evidence>
<proteinExistence type="predicted"/>
<comment type="caution">
    <text evidence="2">The sequence shown here is derived from an EMBL/GenBank/DDBJ whole genome shotgun (WGS) entry which is preliminary data.</text>
</comment>
<dbReference type="SUPFAM" id="SSF103473">
    <property type="entry name" value="MFS general substrate transporter"/>
    <property type="match status" value="1"/>
</dbReference>
<accession>A0A4Y7TNW1</accession>
<dbReference type="AlphaFoldDB" id="A0A4Y7TNW1"/>